<proteinExistence type="predicted"/>
<sequence length="425" mass="49092">MMAVIETTPWIDFRLRDVDELVEELQAYHAIYSPLFQRREQRYWAGEYLRGLLLDMPRKSIEPMMLNLHGTDTNAIRAMQQFVGDGAWDDQVILKRHWHEVDETLGDEDAVLTLDSSDFLKRGKESVGVKRQYCGEVGKRANCQAGVFLGYASYLGYTLLHRRLYMPGEWVVDAAFAKRRAKCGVPYNLGFRTKPELGWDMIREVVDSQHIRARWVVCDETFGRESGFLDDIASSGLWYFAEVPHNTRVWLERPLTAVPEWSGRGRKPTRERLCPGQHEAQKVTAIAEQILPTQWQRQAIKERSQGPMEADFWAMRVVAMRDGLPGPEIWLVLRRGSMAGELKTYLCNAPPDISLPTLVRISGMRWPIETCFEQSKQYLGMSAYEVRSWRGWHHHMTLCILAHFFLVRQQLRKKHASALAGSVEH</sequence>
<dbReference type="Proteomes" id="UP000019141">
    <property type="component" value="Unassembled WGS sequence"/>
</dbReference>
<feature type="domain" description="Transposase IS701-like DDE" evidence="1">
    <location>
        <begin position="34"/>
        <end position="306"/>
    </location>
</feature>
<evidence type="ECO:0000259" key="1">
    <source>
        <dbReference type="Pfam" id="PF13546"/>
    </source>
</evidence>
<evidence type="ECO:0000313" key="3">
    <source>
        <dbReference type="Proteomes" id="UP000019141"/>
    </source>
</evidence>
<dbReference type="InterPro" id="IPR039365">
    <property type="entry name" value="IS701-like"/>
</dbReference>
<dbReference type="EMBL" id="AZHW01000180">
    <property type="protein sequence ID" value="ETX02035.1"/>
    <property type="molecule type" value="Genomic_DNA"/>
</dbReference>
<dbReference type="PANTHER" id="PTHR33627:SF1">
    <property type="entry name" value="TRANSPOSASE"/>
    <property type="match status" value="1"/>
</dbReference>
<organism evidence="2 3">
    <name type="scientific">Entotheonella factor</name>
    <dbReference type="NCBI Taxonomy" id="1429438"/>
    <lineage>
        <taxon>Bacteria</taxon>
        <taxon>Pseudomonadati</taxon>
        <taxon>Nitrospinota/Tectimicrobiota group</taxon>
        <taxon>Candidatus Tectimicrobiota</taxon>
        <taxon>Candidatus Entotheonellia</taxon>
        <taxon>Candidatus Entotheonellales</taxon>
        <taxon>Candidatus Entotheonellaceae</taxon>
        <taxon>Candidatus Entotheonella</taxon>
    </lineage>
</organism>
<reference evidence="2 3" key="1">
    <citation type="journal article" date="2014" name="Nature">
        <title>An environmental bacterial taxon with a large and distinct metabolic repertoire.</title>
        <authorList>
            <person name="Wilson M.C."/>
            <person name="Mori T."/>
            <person name="Ruckert C."/>
            <person name="Uria A.R."/>
            <person name="Helf M.J."/>
            <person name="Takada K."/>
            <person name="Gernert C."/>
            <person name="Steffens U.A."/>
            <person name="Heycke N."/>
            <person name="Schmitt S."/>
            <person name="Rinke C."/>
            <person name="Helfrich E.J."/>
            <person name="Brachmann A.O."/>
            <person name="Gurgui C."/>
            <person name="Wakimoto T."/>
            <person name="Kracht M."/>
            <person name="Crusemann M."/>
            <person name="Hentschel U."/>
            <person name="Abe I."/>
            <person name="Matsunaga S."/>
            <person name="Kalinowski J."/>
            <person name="Takeyama H."/>
            <person name="Piel J."/>
        </authorList>
    </citation>
    <scope>NUCLEOTIDE SEQUENCE [LARGE SCALE GENOMIC DNA]</scope>
    <source>
        <strain evidence="3">TSY1</strain>
    </source>
</reference>
<accession>W4LVV8</accession>
<dbReference type="PATRIC" id="fig|1429438.4.peg.1155"/>
<keyword evidence="3" id="KW-1185">Reference proteome</keyword>
<name>W4LVV8_ENTF1</name>
<dbReference type="InterPro" id="IPR012337">
    <property type="entry name" value="RNaseH-like_sf"/>
</dbReference>
<comment type="caution">
    <text evidence="2">The sequence shown here is derived from an EMBL/GenBank/DDBJ whole genome shotgun (WGS) entry which is preliminary data.</text>
</comment>
<dbReference type="HOGENOM" id="CLU_033141_3_0_7"/>
<evidence type="ECO:0000313" key="2">
    <source>
        <dbReference type="EMBL" id="ETX02035.1"/>
    </source>
</evidence>
<dbReference type="NCBIfam" id="NF033540">
    <property type="entry name" value="transpos_IS701"/>
    <property type="match status" value="1"/>
</dbReference>
<dbReference type="PANTHER" id="PTHR33627">
    <property type="entry name" value="TRANSPOSASE"/>
    <property type="match status" value="1"/>
</dbReference>
<protein>
    <recommendedName>
        <fullName evidence="1">Transposase IS701-like DDE domain-containing protein</fullName>
    </recommendedName>
</protein>
<dbReference type="SUPFAM" id="SSF53098">
    <property type="entry name" value="Ribonuclease H-like"/>
    <property type="match status" value="1"/>
</dbReference>
<dbReference type="Pfam" id="PF13546">
    <property type="entry name" value="DDE_5"/>
    <property type="match status" value="1"/>
</dbReference>
<dbReference type="AlphaFoldDB" id="W4LVV8"/>
<dbReference type="InterPro" id="IPR038721">
    <property type="entry name" value="IS701-like_DDE_dom"/>
</dbReference>
<gene>
    <name evidence="2" type="ORF">ETSY1_05040</name>
</gene>